<feature type="compositionally biased region" description="Basic and acidic residues" evidence="11">
    <location>
        <begin position="1"/>
        <end position="13"/>
    </location>
</feature>
<keyword evidence="7" id="KW-0804">Transcription</keyword>
<feature type="region of interest" description="Disordered" evidence="11">
    <location>
        <begin position="1"/>
        <end position="31"/>
    </location>
</feature>
<dbReference type="InterPro" id="IPR018468">
    <property type="entry name" value="SFR1/Mei5"/>
</dbReference>
<evidence type="ECO:0000256" key="9">
    <source>
        <dbReference type="ARBA" id="ARBA00023242"/>
    </source>
</evidence>
<keyword evidence="5" id="KW-0805">Transcription regulation</keyword>
<comment type="similarity">
    <text evidence="2">Belongs to the SFR1/MEI5 family.</text>
</comment>
<evidence type="ECO:0000256" key="3">
    <source>
        <dbReference type="ARBA" id="ARBA00014688"/>
    </source>
</evidence>
<evidence type="ECO:0000256" key="2">
    <source>
        <dbReference type="ARBA" id="ARBA00008729"/>
    </source>
</evidence>
<dbReference type="Proteomes" id="UP000770661">
    <property type="component" value="Unassembled WGS sequence"/>
</dbReference>
<gene>
    <name evidence="12" type="primary">SFR1</name>
    <name evidence="12" type="ORF">GWK47_029245</name>
</gene>
<evidence type="ECO:0000256" key="8">
    <source>
        <dbReference type="ARBA" id="ARBA00023204"/>
    </source>
</evidence>
<dbReference type="InterPro" id="IPR042429">
    <property type="entry name" value="SFR1"/>
</dbReference>
<comment type="caution">
    <text evidence="12">The sequence shown here is derived from an EMBL/GenBank/DDBJ whole genome shotgun (WGS) entry which is preliminary data.</text>
</comment>
<organism evidence="12 13">
    <name type="scientific">Chionoecetes opilio</name>
    <name type="common">Atlantic snow crab</name>
    <name type="synonym">Cancer opilio</name>
    <dbReference type="NCBI Taxonomy" id="41210"/>
    <lineage>
        <taxon>Eukaryota</taxon>
        <taxon>Metazoa</taxon>
        <taxon>Ecdysozoa</taxon>
        <taxon>Arthropoda</taxon>
        <taxon>Crustacea</taxon>
        <taxon>Multicrustacea</taxon>
        <taxon>Malacostraca</taxon>
        <taxon>Eumalacostraca</taxon>
        <taxon>Eucarida</taxon>
        <taxon>Decapoda</taxon>
        <taxon>Pleocyemata</taxon>
        <taxon>Brachyura</taxon>
        <taxon>Eubrachyura</taxon>
        <taxon>Majoidea</taxon>
        <taxon>Majidae</taxon>
        <taxon>Chionoecetes</taxon>
    </lineage>
</organism>
<evidence type="ECO:0000256" key="6">
    <source>
        <dbReference type="ARBA" id="ARBA00023054"/>
    </source>
</evidence>
<dbReference type="GO" id="GO:0000724">
    <property type="term" value="P:double-strand break repair via homologous recombination"/>
    <property type="evidence" value="ECO:0007669"/>
    <property type="project" value="InterPro"/>
</dbReference>
<dbReference type="Pfam" id="PF10376">
    <property type="entry name" value="Mei5"/>
    <property type="match status" value="1"/>
</dbReference>
<keyword evidence="9" id="KW-0539">Nucleus</keyword>
<keyword evidence="8" id="KW-0234">DNA repair</keyword>
<evidence type="ECO:0000256" key="1">
    <source>
        <dbReference type="ARBA" id="ARBA00004123"/>
    </source>
</evidence>
<accession>A0A8J5CRL8</accession>
<sequence length="135" mass="15676">MSYEEAKRPHSLEANDESQTEEPQPKVSRKTLVEGDMAHRINEIQMRMQKKKEMLRKLNLAKTYRTKWETQDLGALTDQWREVCQTALEDLRGRLKEGIIGDSGQSELTLKTLMNNLGIDPELVRLNEEEDSFIT</sequence>
<keyword evidence="4" id="KW-0227">DNA damage</keyword>
<dbReference type="PANTHER" id="PTHR28643">
    <property type="entry name" value="SWI5-DEPENDENT RECOMBINATION DNA REPAIR PROTEIN 1 HOMOLOG"/>
    <property type="match status" value="1"/>
</dbReference>
<dbReference type="AlphaFoldDB" id="A0A8J5CRL8"/>
<dbReference type="GO" id="GO:0003713">
    <property type="term" value="F:transcription coactivator activity"/>
    <property type="evidence" value="ECO:0007669"/>
    <property type="project" value="InterPro"/>
</dbReference>
<dbReference type="GO" id="GO:0032798">
    <property type="term" value="C:Swi5-Sfr1 complex"/>
    <property type="evidence" value="ECO:0007669"/>
    <property type="project" value="InterPro"/>
</dbReference>
<keyword evidence="6" id="KW-0175">Coiled coil</keyword>
<comment type="subcellular location">
    <subcellularLocation>
        <location evidence="1">Nucleus</location>
    </subcellularLocation>
</comment>
<evidence type="ECO:0000313" key="12">
    <source>
        <dbReference type="EMBL" id="KAG0729963.1"/>
    </source>
</evidence>
<evidence type="ECO:0000256" key="10">
    <source>
        <dbReference type="ARBA" id="ARBA00033234"/>
    </source>
</evidence>
<protein>
    <recommendedName>
        <fullName evidence="3">Swi5-dependent recombination DNA repair protein 1 homolog</fullName>
    </recommendedName>
    <alternativeName>
        <fullName evidence="10">Meiosis protein 5 homolog</fullName>
    </alternativeName>
</protein>
<dbReference type="EMBL" id="JACEEZ010000621">
    <property type="protein sequence ID" value="KAG0729963.1"/>
    <property type="molecule type" value="Genomic_DNA"/>
</dbReference>
<evidence type="ECO:0000256" key="5">
    <source>
        <dbReference type="ARBA" id="ARBA00023015"/>
    </source>
</evidence>
<dbReference type="PANTHER" id="PTHR28643:SF1">
    <property type="entry name" value="SWI5-DEPENDENT RECOMBINATION DNA REPAIR PROTEIN 1 HOMOLOG"/>
    <property type="match status" value="1"/>
</dbReference>
<evidence type="ECO:0000256" key="7">
    <source>
        <dbReference type="ARBA" id="ARBA00023163"/>
    </source>
</evidence>
<dbReference type="OrthoDB" id="10051617at2759"/>
<evidence type="ECO:0000256" key="11">
    <source>
        <dbReference type="SAM" id="MobiDB-lite"/>
    </source>
</evidence>
<evidence type="ECO:0000256" key="4">
    <source>
        <dbReference type="ARBA" id="ARBA00022763"/>
    </source>
</evidence>
<keyword evidence="13" id="KW-1185">Reference proteome</keyword>
<evidence type="ECO:0000313" key="13">
    <source>
        <dbReference type="Proteomes" id="UP000770661"/>
    </source>
</evidence>
<dbReference type="Gene3D" id="6.10.140.1020">
    <property type="match status" value="1"/>
</dbReference>
<name>A0A8J5CRL8_CHIOP</name>
<proteinExistence type="inferred from homology"/>
<reference evidence="12" key="1">
    <citation type="submission" date="2020-07" db="EMBL/GenBank/DDBJ databases">
        <title>The High-quality genome of the commercially important snow crab, Chionoecetes opilio.</title>
        <authorList>
            <person name="Jeong J.-H."/>
            <person name="Ryu S."/>
        </authorList>
    </citation>
    <scope>NUCLEOTIDE SEQUENCE</scope>
    <source>
        <strain evidence="12">MADBK_172401_WGS</strain>
        <tissue evidence="12">Digestive gland</tissue>
    </source>
</reference>